<comment type="similarity">
    <text evidence="7">Belongs to the YOS1 family.</text>
</comment>
<keyword evidence="2" id="KW-0813">Transport</keyword>
<protein>
    <submittedName>
        <fullName evidence="10">Predicted membrane protein</fullName>
    </submittedName>
</protein>
<keyword evidence="6 8" id="KW-0472">Membrane</keyword>
<dbReference type="AlphaFoldDB" id="A0A0F7SI05"/>
<proteinExistence type="inferred from homology"/>
<comment type="subcellular location">
    <subcellularLocation>
        <location evidence="1">Membrane</location>
    </subcellularLocation>
</comment>
<evidence type="ECO:0000256" key="8">
    <source>
        <dbReference type="SAM" id="Phobius"/>
    </source>
</evidence>
<dbReference type="GO" id="GO:0006888">
    <property type="term" value="P:endoplasmic reticulum to Golgi vesicle-mediated transport"/>
    <property type="evidence" value="ECO:0007669"/>
    <property type="project" value="TreeGrafter"/>
</dbReference>
<dbReference type="GO" id="GO:0015031">
    <property type="term" value="P:protein transport"/>
    <property type="evidence" value="ECO:0007669"/>
    <property type="project" value="UniProtKB-KW"/>
</dbReference>
<keyword evidence="9" id="KW-0732">Signal</keyword>
<dbReference type="PANTHER" id="PTHR15858:SF0">
    <property type="entry name" value="IMMEDIATE EARLY RESPONSE 3-INTERACTING PROTEIN 1"/>
    <property type="match status" value="1"/>
</dbReference>
<dbReference type="InterPro" id="IPR013880">
    <property type="entry name" value="Yos1"/>
</dbReference>
<dbReference type="Pfam" id="PF08571">
    <property type="entry name" value="Yos1"/>
    <property type="match status" value="1"/>
</dbReference>
<reference evidence="10" key="1">
    <citation type="submission" date="2014-08" db="EMBL/GenBank/DDBJ databases">
        <authorList>
            <person name="Sharma Rahul"/>
            <person name="Thines Marco"/>
        </authorList>
    </citation>
    <scope>NUCLEOTIDE SEQUENCE</scope>
</reference>
<feature type="signal peptide" evidence="9">
    <location>
        <begin position="1"/>
        <end position="20"/>
    </location>
</feature>
<keyword evidence="3 8" id="KW-0812">Transmembrane</keyword>
<feature type="chain" id="PRO_5002521895" evidence="9">
    <location>
        <begin position="21"/>
        <end position="89"/>
    </location>
</feature>
<dbReference type="EMBL" id="LN483165">
    <property type="protein sequence ID" value="CDZ96652.1"/>
    <property type="molecule type" value="Genomic_DNA"/>
</dbReference>
<organism evidence="10">
    <name type="scientific">Phaffia rhodozyma</name>
    <name type="common">Yeast</name>
    <name type="synonym">Xanthophyllomyces dendrorhous</name>
    <dbReference type="NCBI Taxonomy" id="264483"/>
    <lineage>
        <taxon>Eukaryota</taxon>
        <taxon>Fungi</taxon>
        <taxon>Dikarya</taxon>
        <taxon>Basidiomycota</taxon>
        <taxon>Agaricomycotina</taxon>
        <taxon>Tremellomycetes</taxon>
        <taxon>Cystofilobasidiales</taxon>
        <taxon>Mrakiaceae</taxon>
        <taxon>Phaffia</taxon>
    </lineage>
</organism>
<evidence type="ECO:0000256" key="2">
    <source>
        <dbReference type="ARBA" id="ARBA00022448"/>
    </source>
</evidence>
<keyword evidence="5 8" id="KW-1133">Transmembrane helix</keyword>
<evidence type="ECO:0000313" key="10">
    <source>
        <dbReference type="EMBL" id="CDZ96652.1"/>
    </source>
</evidence>
<evidence type="ECO:0000256" key="3">
    <source>
        <dbReference type="ARBA" id="ARBA00022692"/>
    </source>
</evidence>
<evidence type="ECO:0000256" key="7">
    <source>
        <dbReference type="ARBA" id="ARBA00024203"/>
    </source>
</evidence>
<accession>A0A0F7SI05</accession>
<evidence type="ECO:0000256" key="9">
    <source>
        <dbReference type="SAM" id="SignalP"/>
    </source>
</evidence>
<dbReference type="GO" id="GO:0000139">
    <property type="term" value="C:Golgi membrane"/>
    <property type="evidence" value="ECO:0007669"/>
    <property type="project" value="TreeGrafter"/>
</dbReference>
<evidence type="ECO:0000256" key="5">
    <source>
        <dbReference type="ARBA" id="ARBA00022989"/>
    </source>
</evidence>
<evidence type="ECO:0000256" key="6">
    <source>
        <dbReference type="ARBA" id="ARBA00023136"/>
    </source>
</evidence>
<evidence type="ECO:0000256" key="1">
    <source>
        <dbReference type="ARBA" id="ARBA00004370"/>
    </source>
</evidence>
<keyword evidence="4" id="KW-0653">Protein transport</keyword>
<name>A0A0F7SI05_PHARH</name>
<sequence>MANIIFKTLWAALLFINAIAILNEDRFLSRIGWSSAAPQVAVNSYGEAGTGPSVKTKLINLIGAIRMLMPIPLIMCNVIVILYELALGG</sequence>
<feature type="transmembrane region" description="Helical" evidence="8">
    <location>
        <begin position="58"/>
        <end position="83"/>
    </location>
</feature>
<evidence type="ECO:0000256" key="4">
    <source>
        <dbReference type="ARBA" id="ARBA00022927"/>
    </source>
</evidence>
<dbReference type="GO" id="GO:0005789">
    <property type="term" value="C:endoplasmic reticulum membrane"/>
    <property type="evidence" value="ECO:0007669"/>
    <property type="project" value="TreeGrafter"/>
</dbReference>
<dbReference type="PANTHER" id="PTHR15858">
    <property type="entry name" value="IMMEDIATE EARLY RESPONSE 3-INTERACTING PROTEIN 1"/>
    <property type="match status" value="1"/>
</dbReference>
<dbReference type="GO" id="GO:0030134">
    <property type="term" value="C:COPII-coated ER to Golgi transport vesicle"/>
    <property type="evidence" value="ECO:0007669"/>
    <property type="project" value="TreeGrafter"/>
</dbReference>